<name>A0ACB7HWZ4_MANES</name>
<evidence type="ECO:0000313" key="2">
    <source>
        <dbReference type="Proteomes" id="UP000091857"/>
    </source>
</evidence>
<dbReference type="Proteomes" id="UP000091857">
    <property type="component" value="Chromosome 3"/>
</dbReference>
<accession>A0ACB7HWZ4</accession>
<keyword evidence="2" id="KW-1185">Reference proteome</keyword>
<evidence type="ECO:0000313" key="1">
    <source>
        <dbReference type="EMBL" id="KAG8657178.1"/>
    </source>
</evidence>
<organism evidence="1 2">
    <name type="scientific">Manihot esculenta</name>
    <name type="common">Cassava</name>
    <name type="synonym">Jatropha manihot</name>
    <dbReference type="NCBI Taxonomy" id="3983"/>
    <lineage>
        <taxon>Eukaryota</taxon>
        <taxon>Viridiplantae</taxon>
        <taxon>Streptophyta</taxon>
        <taxon>Embryophyta</taxon>
        <taxon>Tracheophyta</taxon>
        <taxon>Spermatophyta</taxon>
        <taxon>Magnoliopsida</taxon>
        <taxon>eudicotyledons</taxon>
        <taxon>Gunneridae</taxon>
        <taxon>Pentapetalae</taxon>
        <taxon>rosids</taxon>
        <taxon>fabids</taxon>
        <taxon>Malpighiales</taxon>
        <taxon>Euphorbiaceae</taxon>
        <taxon>Crotonoideae</taxon>
        <taxon>Manihoteae</taxon>
        <taxon>Manihot</taxon>
    </lineage>
</organism>
<protein>
    <submittedName>
        <fullName evidence="1">Uncharacterized protein</fullName>
    </submittedName>
</protein>
<gene>
    <name evidence="1" type="ORF">MANES_03G047000v8</name>
</gene>
<dbReference type="EMBL" id="CM004389">
    <property type="protein sequence ID" value="KAG8657178.1"/>
    <property type="molecule type" value="Genomic_DNA"/>
</dbReference>
<sequence length="582" mass="65157">MLRKYPDLPSSFPVLNPRTIPHTAYLGFCISHFLLANLPQAHHQPKNLSILLTKSIHFPLILAINMNRTTPNPNPDSFHTMLKESIDRFFIEYRKGSTDFSNFTCIFSRLLQNLPDPPLEIVWFYAALTFRTTEFTAGNSSNQVLLAKDLFQLLVSCSSSCNAVKKIAVLAPVIYELHSAVSEGKNLTKEIESLVEVIVSYISICSGSNFCENEEFRALDSCFMDLIRVWVVEKLGESCKLGEELRVFFPLVCDGILEGITDCEGCEVGYLAGIVMSHTFLLRLCLKFRLGISRAELETELRGSAIQTVTAFRSYHFIDTILRMLLEPVLSVISLLNSEEEFILREILYDTAIMAEYSFLGPQKGNHLPDGRLKNLATTWLFVADSAIRFLWKNGKQTKVFSYVQAFTASCLPSQLIKWIMSLPGMQSKTSTPNVSNPIALIKWLMILEDQGVRVFDTDISKICAKIKSDGKNLVENNFSYGGNVGKGAEKVDSDLEMVDFDDTKSLGGGGVVLKAIETNGTRKRKEGRKHEADKQVKFVKCHLNGNSMKEKILPLEDTDALTSGSEVDDPASDENTEYMEP</sequence>
<reference evidence="2" key="1">
    <citation type="journal article" date="2016" name="Nat. Biotechnol.">
        <title>Sequencing wild and cultivated cassava and related species reveals extensive interspecific hybridization and genetic diversity.</title>
        <authorList>
            <person name="Bredeson J.V."/>
            <person name="Lyons J.B."/>
            <person name="Prochnik S.E."/>
            <person name="Wu G.A."/>
            <person name="Ha C.M."/>
            <person name="Edsinger-Gonzales E."/>
            <person name="Grimwood J."/>
            <person name="Schmutz J."/>
            <person name="Rabbi I.Y."/>
            <person name="Egesi C."/>
            <person name="Nauluvula P."/>
            <person name="Lebot V."/>
            <person name="Ndunguru J."/>
            <person name="Mkamilo G."/>
            <person name="Bart R.S."/>
            <person name="Setter T.L."/>
            <person name="Gleadow R.M."/>
            <person name="Kulakow P."/>
            <person name="Ferguson M.E."/>
            <person name="Rounsley S."/>
            <person name="Rokhsar D.S."/>
        </authorList>
    </citation>
    <scope>NUCLEOTIDE SEQUENCE [LARGE SCALE GENOMIC DNA]</scope>
    <source>
        <strain evidence="2">cv. AM560-2</strain>
    </source>
</reference>
<comment type="caution">
    <text evidence="1">The sequence shown here is derived from an EMBL/GenBank/DDBJ whole genome shotgun (WGS) entry which is preliminary data.</text>
</comment>
<proteinExistence type="predicted"/>